<dbReference type="PANTHER" id="PTHR30164">
    <property type="entry name" value="MTFA PEPTIDASE"/>
    <property type="match status" value="1"/>
</dbReference>
<organism evidence="2 3">
    <name type="scientific">Oceaniferula marina</name>
    <dbReference type="NCBI Taxonomy" id="2748318"/>
    <lineage>
        <taxon>Bacteria</taxon>
        <taxon>Pseudomonadati</taxon>
        <taxon>Verrucomicrobiota</taxon>
        <taxon>Verrucomicrobiia</taxon>
        <taxon>Verrucomicrobiales</taxon>
        <taxon>Verrucomicrobiaceae</taxon>
        <taxon>Oceaniferula</taxon>
    </lineage>
</organism>
<feature type="transmembrane region" description="Helical" evidence="1">
    <location>
        <begin position="6"/>
        <end position="27"/>
    </location>
</feature>
<gene>
    <name evidence="2" type="ORF">HW115_17275</name>
</gene>
<dbReference type="Gene3D" id="3.40.390.10">
    <property type="entry name" value="Collagenase (Catalytic Domain)"/>
    <property type="match status" value="1"/>
</dbReference>
<dbReference type="GO" id="GO:0005829">
    <property type="term" value="C:cytosol"/>
    <property type="evidence" value="ECO:0007669"/>
    <property type="project" value="TreeGrafter"/>
</dbReference>
<name>A0A851GQJ4_9BACT</name>
<dbReference type="Proteomes" id="UP000557872">
    <property type="component" value="Unassembled WGS sequence"/>
</dbReference>
<keyword evidence="1" id="KW-0472">Membrane</keyword>
<dbReference type="InterPro" id="IPR010384">
    <property type="entry name" value="MtfA_fam"/>
</dbReference>
<comment type="caution">
    <text evidence="2">The sequence shown here is derived from an EMBL/GenBank/DDBJ whole genome shotgun (WGS) entry which is preliminary data.</text>
</comment>
<keyword evidence="1" id="KW-1133">Transmembrane helix</keyword>
<dbReference type="Gene3D" id="1.10.472.150">
    <property type="entry name" value="Glucose-regulated metallo-peptidase M90, N-terminal domain"/>
    <property type="match status" value="1"/>
</dbReference>
<accession>A0A851GQJ4</accession>
<dbReference type="EMBL" id="JACBAZ010000011">
    <property type="protein sequence ID" value="NWK57375.1"/>
    <property type="molecule type" value="Genomic_DNA"/>
</dbReference>
<dbReference type="RefSeq" id="WP_178934380.1">
    <property type="nucleotide sequence ID" value="NZ_JACBAZ010000011.1"/>
</dbReference>
<dbReference type="AlphaFoldDB" id="A0A851GQJ4"/>
<dbReference type="InterPro" id="IPR042252">
    <property type="entry name" value="MtfA_N"/>
</dbReference>
<keyword evidence="3" id="KW-1185">Reference proteome</keyword>
<dbReference type="PANTHER" id="PTHR30164:SF2">
    <property type="entry name" value="PROTEIN MTFA"/>
    <property type="match status" value="1"/>
</dbReference>
<dbReference type="GO" id="GO:0004177">
    <property type="term" value="F:aminopeptidase activity"/>
    <property type="evidence" value="ECO:0007669"/>
    <property type="project" value="TreeGrafter"/>
</dbReference>
<dbReference type="InterPro" id="IPR024079">
    <property type="entry name" value="MetalloPept_cat_dom_sf"/>
</dbReference>
<dbReference type="CDD" id="cd20169">
    <property type="entry name" value="Peptidase_M90_mtfA"/>
    <property type="match status" value="1"/>
</dbReference>
<dbReference type="GO" id="GO:0008237">
    <property type="term" value="F:metallopeptidase activity"/>
    <property type="evidence" value="ECO:0007669"/>
    <property type="project" value="InterPro"/>
</dbReference>
<evidence type="ECO:0000313" key="3">
    <source>
        <dbReference type="Proteomes" id="UP000557872"/>
    </source>
</evidence>
<dbReference type="Pfam" id="PF06167">
    <property type="entry name" value="Peptidase_M90"/>
    <property type="match status" value="1"/>
</dbReference>
<keyword evidence="1" id="KW-0812">Transmembrane</keyword>
<evidence type="ECO:0000256" key="1">
    <source>
        <dbReference type="SAM" id="Phobius"/>
    </source>
</evidence>
<evidence type="ECO:0000313" key="2">
    <source>
        <dbReference type="EMBL" id="NWK57375.1"/>
    </source>
</evidence>
<sequence>MTGIEITAIVLGPVVAIAGVVSGRAALRRSRRRAWMAMRLDEDARRQVAEDFPLFARLPDMVRDELEGLMHVFMEEKNFEACGGLEEVSGHMQRVIAAQACLLLVNRKHDFYRNLRSILLYPSAYKARGEHGDEDVRLGESWHSGSVVLAWDSVVSGGRNEEDGHHVTLHEFAHQLDQVDGAADGVPELSTVGCYREWASVFSSAFERFQTKLEKGKRTVIDPYGATNPAEFFAVLTETFYEKPRQLKEHYPKVYDQLRRYYRVDPLEWLEDREQKI</sequence>
<protein>
    <submittedName>
        <fullName evidence="2">Zinc-dependent peptidase</fullName>
    </submittedName>
</protein>
<dbReference type="SUPFAM" id="SSF55486">
    <property type="entry name" value="Metalloproteases ('zincins'), catalytic domain"/>
    <property type="match status" value="1"/>
</dbReference>
<proteinExistence type="predicted"/>
<reference evidence="2 3" key="1">
    <citation type="submission" date="2020-07" db="EMBL/GenBank/DDBJ databases">
        <title>Roseicoccus Jingziensis gen. nov., sp. nov., isolated from coastal seawater.</title>
        <authorList>
            <person name="Feng X."/>
        </authorList>
    </citation>
    <scope>NUCLEOTIDE SEQUENCE [LARGE SCALE GENOMIC DNA]</scope>
    <source>
        <strain evidence="2 3">N1E253</strain>
    </source>
</reference>